<dbReference type="InterPro" id="IPR036101">
    <property type="entry name" value="CarD-like/TRCF_RID_sf"/>
</dbReference>
<dbReference type="Gene3D" id="3.40.50.300">
    <property type="entry name" value="P-loop containing nucleotide triphosphate hydrolases"/>
    <property type="match status" value="2"/>
</dbReference>
<dbReference type="SMART" id="SM01058">
    <property type="entry name" value="CarD_TRCF"/>
    <property type="match status" value="1"/>
</dbReference>
<sequence length="1187" mass="134388">MHVSDLFLKETKSRDLALDLQDKQAVLYLGLQGAAKAYLDQLIYQHNPDQHLIIVVAHNHQADVLADDLRLFLPDQSIRVFQVGESVAADQAIASPEALSERLQVLQNLASGQPGITIVPVLGLKKLLTPYQRWQELCQTISLGQELTPDQLKQDLIKLGYDQAEIVMKPGEMSARGDIVDFYPLNEPQPIRLSLAFDEVERLSYFDPNSQKSNRDLDHVDLIPVKDFLYQPADLQAASSSLLDQGKDLVAGMKDPELRDQVAAFFQAEVQAWQQGEATPQTNYYHQYIYDQPGNLLDYIDQAILILDDYPRLVEEAAKLDQQAAQLVEAKLREGQILPQQILYANFLDQIRACKKAKIYMSLWQQGLGQIKFDHLHQFQTRPVSQFYDQMDMLKIEIEAWLRTGRTICVYLPDSKKVSDLEDLLAAIDVKAYASDGNNIITNQVNLLVGDLSAGIEFVNEKLVFLAESDIFAVKKKKRRPRQLQISNAERIQSYQQLEPGDYVVHVNHGIGQFVGIETIEVAGVHRDYMTIVFADSAAIHVPIDQIDQVQKYVSSEGKTPKLNKMGGTEWAKTKQKVSSKVEDIADELIELYASREAEQGYAFSPDTPEQADFEQAFPYTETDDQLRSISEIKADMEASKPMDRLLVGDVGFGKTEVAMRAIFKAVMDGKQAAFLVPTTILAQQHFESLTERFQDYPFKIELLSRFRSKKEQDQTVEDLAKGKVDIVVGTHRLLSKDVAFLDLGLLVVDEEQRFGVKDKERLKALKEKVDVLTLTATPIPRTLNMSMLGVRDLSVIETPPANRYPVQTYVIEQNAGVVKDSIEREISRDGQVFYLFNNVAQIEEKAGEIKALVPDAEVGIAHGQMTPIQLENIMLDFIDGVYDVLVTTTIIETGVDIPNANTLIVENANHMGLSTLYQLRGRVGRSNRIAYAYFMYKPDRMLSEISEKRLQALRDFTELGSGFKIAMRDLSIRGAGNLLGKQQHGFMNAIGFDLYSQMLREAVQRKRGILPAVKREPVEIDLAIDAYIPSSYIRDERQKVEMYKRVNQFTTSDDRWELDDEMLDRFGEPPSQVQYLLQVGGLKADSDKIGISSIKRKNKEISLTFYPDLIQKELTPAIFEAMQDIPMRMQIKVDKGRLLVMLNIDKLTIESWLDYLLQFTDRLAQLANRFNPSQSQEEAASHEADQ</sequence>
<evidence type="ECO:0000256" key="3">
    <source>
        <dbReference type="ARBA" id="ARBA00022741"/>
    </source>
</evidence>
<dbReference type="KEGG" id="auh:AWM75_03740"/>
<comment type="subcellular location">
    <subcellularLocation>
        <location evidence="1 13">Cytoplasm</location>
    </subcellularLocation>
</comment>
<dbReference type="InterPro" id="IPR003711">
    <property type="entry name" value="CarD-like/TRCF_RID"/>
</dbReference>
<organism evidence="14 15">
    <name type="scientific">Aerococcus urinaehominis</name>
    <dbReference type="NCBI Taxonomy" id="128944"/>
    <lineage>
        <taxon>Bacteria</taxon>
        <taxon>Bacillati</taxon>
        <taxon>Bacillota</taxon>
        <taxon>Bacilli</taxon>
        <taxon>Lactobacillales</taxon>
        <taxon>Aerococcaceae</taxon>
        <taxon>Aerococcus</taxon>
    </lineage>
</organism>
<dbReference type="OrthoDB" id="9804325at2"/>
<dbReference type="Pfam" id="PF17757">
    <property type="entry name" value="UvrB_inter"/>
    <property type="match status" value="1"/>
</dbReference>
<dbReference type="InterPro" id="IPR005118">
    <property type="entry name" value="TRCF_C"/>
</dbReference>
<comment type="similarity">
    <text evidence="11 13">In the C-terminal section; belongs to the helicase family. RecG subfamily.</text>
</comment>
<evidence type="ECO:0000313" key="14">
    <source>
        <dbReference type="EMBL" id="AMB99170.1"/>
    </source>
</evidence>
<dbReference type="PROSITE" id="PS51194">
    <property type="entry name" value="HELICASE_CTER"/>
    <property type="match status" value="1"/>
</dbReference>
<dbReference type="SUPFAM" id="SSF143517">
    <property type="entry name" value="TRCF domain-like"/>
    <property type="match status" value="1"/>
</dbReference>
<dbReference type="PANTHER" id="PTHR47964">
    <property type="entry name" value="ATP-DEPENDENT DNA HELICASE HOMOLOG RECG, CHLOROPLASTIC"/>
    <property type="match status" value="1"/>
</dbReference>
<dbReference type="EC" id="3.6.4.-" evidence="13"/>
<dbReference type="CDD" id="cd17991">
    <property type="entry name" value="DEXHc_TRCF"/>
    <property type="match status" value="1"/>
</dbReference>
<keyword evidence="3 13" id="KW-0547">Nucleotide-binding</keyword>
<reference evidence="15" key="2">
    <citation type="submission" date="2016-01" db="EMBL/GenBank/DDBJ databases">
        <title>Six Aerococcus type strain genome sequencing and assembly using PacBio and Illumina Hiseq.</title>
        <authorList>
            <person name="Carkaci D."/>
            <person name="Dargis R."/>
            <person name="Nielsen X.C."/>
            <person name="Skovgaard O."/>
            <person name="Fuursted K."/>
            <person name="Christensen J.J."/>
        </authorList>
    </citation>
    <scope>NUCLEOTIDE SEQUENCE [LARGE SCALE GENOMIC DNA]</scope>
    <source>
        <strain evidence="15">CCUG42038B</strain>
    </source>
</reference>
<dbReference type="SUPFAM" id="SSF141259">
    <property type="entry name" value="CarD-like"/>
    <property type="match status" value="1"/>
</dbReference>
<keyword evidence="15" id="KW-1185">Reference proteome</keyword>
<dbReference type="Pfam" id="PF02559">
    <property type="entry name" value="CarD_TRCF_RID"/>
    <property type="match status" value="1"/>
</dbReference>
<dbReference type="AlphaFoldDB" id="A0A0X8FKV7"/>
<evidence type="ECO:0000313" key="15">
    <source>
        <dbReference type="Proteomes" id="UP000062260"/>
    </source>
</evidence>
<dbReference type="NCBIfam" id="TIGR00580">
    <property type="entry name" value="mfd"/>
    <property type="match status" value="1"/>
</dbReference>
<dbReference type="GO" id="GO:0005524">
    <property type="term" value="F:ATP binding"/>
    <property type="evidence" value="ECO:0007669"/>
    <property type="project" value="UniProtKB-UniRule"/>
</dbReference>
<evidence type="ECO:0000256" key="6">
    <source>
        <dbReference type="ARBA" id="ARBA00022806"/>
    </source>
</evidence>
<dbReference type="GO" id="GO:0006355">
    <property type="term" value="P:regulation of DNA-templated transcription"/>
    <property type="evidence" value="ECO:0007669"/>
    <property type="project" value="UniProtKB-UniRule"/>
</dbReference>
<gene>
    <name evidence="13" type="primary">mfd</name>
    <name evidence="14" type="ORF">AWM75_03740</name>
</gene>
<dbReference type="GO" id="GO:0003678">
    <property type="term" value="F:DNA helicase activity"/>
    <property type="evidence" value="ECO:0007669"/>
    <property type="project" value="TreeGrafter"/>
</dbReference>
<keyword evidence="4 13" id="KW-0227">DNA damage</keyword>
<dbReference type="Pfam" id="PF03461">
    <property type="entry name" value="TRCF"/>
    <property type="match status" value="1"/>
</dbReference>
<dbReference type="PANTHER" id="PTHR47964:SF1">
    <property type="entry name" value="ATP-DEPENDENT DNA HELICASE HOMOLOG RECG, CHLOROPLASTIC"/>
    <property type="match status" value="1"/>
</dbReference>
<dbReference type="InterPro" id="IPR047112">
    <property type="entry name" value="RecG/Mfd"/>
</dbReference>
<evidence type="ECO:0000256" key="12">
    <source>
        <dbReference type="ARBA" id="ARBA00070128"/>
    </source>
</evidence>
<dbReference type="RefSeq" id="WP_067978383.1">
    <property type="nucleotide sequence ID" value="NZ_CP014163.1"/>
</dbReference>
<dbReference type="EMBL" id="CP014163">
    <property type="protein sequence ID" value="AMB99170.1"/>
    <property type="molecule type" value="Genomic_DNA"/>
</dbReference>
<dbReference type="Gene3D" id="3.90.1150.50">
    <property type="entry name" value="Transcription-repair-coupling factor, D7 domain"/>
    <property type="match status" value="1"/>
</dbReference>
<dbReference type="Pfam" id="PF00271">
    <property type="entry name" value="Helicase_C"/>
    <property type="match status" value="1"/>
</dbReference>
<dbReference type="HAMAP" id="MF_00969">
    <property type="entry name" value="TRCF"/>
    <property type="match status" value="1"/>
</dbReference>
<dbReference type="InterPro" id="IPR011545">
    <property type="entry name" value="DEAD/DEAH_box_helicase_dom"/>
</dbReference>
<keyword evidence="8 13" id="KW-0238">DNA-binding</keyword>
<dbReference type="GO" id="GO:0000716">
    <property type="term" value="P:transcription-coupled nucleotide-excision repair, DNA damage recognition"/>
    <property type="evidence" value="ECO:0007669"/>
    <property type="project" value="UniProtKB-UniRule"/>
</dbReference>
<evidence type="ECO:0000256" key="4">
    <source>
        <dbReference type="ARBA" id="ARBA00022763"/>
    </source>
</evidence>
<keyword evidence="2 13" id="KW-0963">Cytoplasm</keyword>
<dbReference type="Gene3D" id="2.40.10.170">
    <property type="match status" value="1"/>
</dbReference>
<dbReference type="FunFam" id="3.40.50.300:FF:000546">
    <property type="entry name" value="Transcription-repair-coupling factor"/>
    <property type="match status" value="1"/>
</dbReference>
<evidence type="ECO:0000256" key="9">
    <source>
        <dbReference type="ARBA" id="ARBA00023204"/>
    </source>
</evidence>
<dbReference type="STRING" id="128944.AWM75_03740"/>
<evidence type="ECO:0000256" key="11">
    <source>
        <dbReference type="ARBA" id="ARBA00061399"/>
    </source>
</evidence>
<dbReference type="SMART" id="SM00487">
    <property type="entry name" value="DEXDc"/>
    <property type="match status" value="1"/>
</dbReference>
<dbReference type="InterPro" id="IPR037235">
    <property type="entry name" value="TRCF-like_C_D7"/>
</dbReference>
<dbReference type="InterPro" id="IPR027417">
    <property type="entry name" value="P-loop_NTPase"/>
</dbReference>
<dbReference type="SMART" id="SM00982">
    <property type="entry name" value="TRCF"/>
    <property type="match status" value="1"/>
</dbReference>
<dbReference type="Proteomes" id="UP000062260">
    <property type="component" value="Chromosome"/>
</dbReference>
<comment type="function">
    <text evidence="13">Couples transcription and DNA repair by recognizing RNA polymerase (RNAP) stalled at DNA lesions. Mediates ATP-dependent release of RNAP and its truncated transcript from the DNA, and recruitment of nucleotide excision repair machinery to the damaged site.</text>
</comment>
<keyword evidence="7 13" id="KW-0067">ATP-binding</keyword>
<dbReference type="InterPro" id="IPR001650">
    <property type="entry name" value="Helicase_C-like"/>
</dbReference>
<evidence type="ECO:0000256" key="10">
    <source>
        <dbReference type="ARBA" id="ARBA00061104"/>
    </source>
</evidence>
<keyword evidence="6" id="KW-0347">Helicase</keyword>
<dbReference type="GO" id="GO:0016787">
    <property type="term" value="F:hydrolase activity"/>
    <property type="evidence" value="ECO:0007669"/>
    <property type="project" value="UniProtKB-KW"/>
</dbReference>
<evidence type="ECO:0000256" key="7">
    <source>
        <dbReference type="ARBA" id="ARBA00022840"/>
    </source>
</evidence>
<proteinExistence type="inferred from homology"/>
<protein>
    <recommendedName>
        <fullName evidence="12 13">Transcription-repair-coupling factor</fullName>
        <shortName evidence="13">TRCF</shortName>
        <ecNumber evidence="13">3.6.4.-</ecNumber>
    </recommendedName>
</protein>
<dbReference type="GO" id="GO:0005737">
    <property type="term" value="C:cytoplasm"/>
    <property type="evidence" value="ECO:0007669"/>
    <property type="project" value="UniProtKB-SubCell"/>
</dbReference>
<dbReference type="Pfam" id="PF00270">
    <property type="entry name" value="DEAD"/>
    <property type="match status" value="1"/>
</dbReference>
<reference evidence="14 15" key="1">
    <citation type="journal article" date="2016" name="Genome Announc.">
        <title>Complete Genome Sequences of Aerococcus christensenii CCUG 28831T, Aerococcus sanguinicola CCUG 43001T, Aerococcus urinae CCUG 36881T, Aerococcus urinaeequi CCUG 28094T, Aerococcus urinaehominis CCUG 42038 BT, and Aerococcus viridans CCUG 4311T.</title>
        <authorList>
            <person name="Carkaci D."/>
            <person name="Dargis R."/>
            <person name="Nielsen X.C."/>
            <person name="Skovgaard O."/>
            <person name="Fuursted K."/>
            <person name="Christensen J.J."/>
        </authorList>
    </citation>
    <scope>NUCLEOTIDE SEQUENCE [LARGE SCALE GENOMIC DNA]</scope>
    <source>
        <strain evidence="14 15">CCUG42038B</strain>
    </source>
</reference>
<dbReference type="PROSITE" id="PS51192">
    <property type="entry name" value="HELICASE_ATP_BIND_1"/>
    <property type="match status" value="1"/>
</dbReference>
<evidence type="ECO:0000256" key="5">
    <source>
        <dbReference type="ARBA" id="ARBA00022801"/>
    </source>
</evidence>
<dbReference type="SMART" id="SM00490">
    <property type="entry name" value="HELICc"/>
    <property type="match status" value="1"/>
</dbReference>
<dbReference type="SUPFAM" id="SSF52540">
    <property type="entry name" value="P-loop containing nucleoside triphosphate hydrolases"/>
    <property type="match status" value="4"/>
</dbReference>
<evidence type="ECO:0000256" key="2">
    <source>
        <dbReference type="ARBA" id="ARBA00022490"/>
    </source>
</evidence>
<name>A0A0X8FKV7_9LACT</name>
<dbReference type="Gene3D" id="3.30.2060.10">
    <property type="entry name" value="Penicillin-binding protein 1b domain"/>
    <property type="match status" value="1"/>
</dbReference>
<evidence type="ECO:0000256" key="8">
    <source>
        <dbReference type="ARBA" id="ARBA00023125"/>
    </source>
</evidence>
<keyword evidence="9 13" id="KW-0234">DNA repair</keyword>
<evidence type="ECO:0000256" key="1">
    <source>
        <dbReference type="ARBA" id="ARBA00004496"/>
    </source>
</evidence>
<accession>A0A0X8FKV7</accession>
<comment type="similarity">
    <text evidence="10 13">In the N-terminal section; belongs to the UvrB family.</text>
</comment>
<dbReference type="GO" id="GO:0003684">
    <property type="term" value="F:damaged DNA binding"/>
    <property type="evidence" value="ECO:0007669"/>
    <property type="project" value="InterPro"/>
</dbReference>
<dbReference type="Gene3D" id="3.40.50.11180">
    <property type="match status" value="1"/>
</dbReference>
<dbReference type="InterPro" id="IPR014001">
    <property type="entry name" value="Helicase_ATP-bd"/>
</dbReference>
<keyword evidence="5 13" id="KW-0378">Hydrolase</keyword>
<dbReference type="InterPro" id="IPR004576">
    <property type="entry name" value="Mfd"/>
</dbReference>
<dbReference type="InterPro" id="IPR041471">
    <property type="entry name" value="UvrB_inter"/>
</dbReference>
<evidence type="ECO:0000256" key="13">
    <source>
        <dbReference type="HAMAP-Rule" id="MF_00969"/>
    </source>
</evidence>